<name>A0ACC0Q467_RHOML</name>
<dbReference type="EMBL" id="CM046388">
    <property type="protein sequence ID" value="KAI8572254.1"/>
    <property type="molecule type" value="Genomic_DNA"/>
</dbReference>
<protein>
    <submittedName>
        <fullName evidence="1">Uncharacterized protein</fullName>
    </submittedName>
</protein>
<comment type="caution">
    <text evidence="1">The sequence shown here is derived from an EMBL/GenBank/DDBJ whole genome shotgun (WGS) entry which is preliminary data.</text>
</comment>
<organism evidence="1 2">
    <name type="scientific">Rhododendron molle</name>
    <name type="common">Chinese azalea</name>
    <name type="synonym">Azalea mollis</name>
    <dbReference type="NCBI Taxonomy" id="49168"/>
    <lineage>
        <taxon>Eukaryota</taxon>
        <taxon>Viridiplantae</taxon>
        <taxon>Streptophyta</taxon>
        <taxon>Embryophyta</taxon>
        <taxon>Tracheophyta</taxon>
        <taxon>Spermatophyta</taxon>
        <taxon>Magnoliopsida</taxon>
        <taxon>eudicotyledons</taxon>
        <taxon>Gunneridae</taxon>
        <taxon>Pentapetalae</taxon>
        <taxon>asterids</taxon>
        <taxon>Ericales</taxon>
        <taxon>Ericaceae</taxon>
        <taxon>Ericoideae</taxon>
        <taxon>Rhodoreae</taxon>
        <taxon>Rhododendron</taxon>
    </lineage>
</organism>
<evidence type="ECO:0000313" key="2">
    <source>
        <dbReference type="Proteomes" id="UP001062846"/>
    </source>
</evidence>
<dbReference type="Proteomes" id="UP001062846">
    <property type="component" value="Chromosome 1"/>
</dbReference>
<keyword evidence="2" id="KW-1185">Reference proteome</keyword>
<sequence>MQLVSYVAKKMNPMSTYFLNAIILGMCGLVCLVRTPLFDLVMDWLGKLIGYALI</sequence>
<evidence type="ECO:0000313" key="1">
    <source>
        <dbReference type="EMBL" id="KAI8572254.1"/>
    </source>
</evidence>
<proteinExistence type="predicted"/>
<gene>
    <name evidence="1" type="ORF">RHMOL_Rhmol01G0183600</name>
</gene>
<accession>A0ACC0Q467</accession>
<reference evidence="1" key="1">
    <citation type="submission" date="2022-02" db="EMBL/GenBank/DDBJ databases">
        <title>Plant Genome Project.</title>
        <authorList>
            <person name="Zhang R.-G."/>
        </authorList>
    </citation>
    <scope>NUCLEOTIDE SEQUENCE</scope>
    <source>
        <strain evidence="1">AT1</strain>
    </source>
</reference>